<accession>A0A6U4LSX9</accession>
<dbReference type="InterPro" id="IPR023222">
    <property type="entry name" value="PsbQ-like_dom_sf"/>
</dbReference>
<reference evidence="4" key="1">
    <citation type="submission" date="2021-01" db="EMBL/GenBank/DDBJ databases">
        <authorList>
            <person name="Corre E."/>
            <person name="Pelletier E."/>
            <person name="Niang G."/>
            <person name="Scheremetjew M."/>
            <person name="Finn R."/>
            <person name="Kale V."/>
            <person name="Holt S."/>
            <person name="Cochrane G."/>
            <person name="Meng A."/>
            <person name="Brown T."/>
            <person name="Cohen L."/>
        </authorList>
    </citation>
    <scope>NUCLEOTIDE SEQUENCE</scope>
    <source>
        <strain evidence="4">CCMP644</strain>
    </source>
</reference>
<dbReference type="AlphaFoldDB" id="A0A6U4LSX9"/>
<protein>
    <submittedName>
        <fullName evidence="4">Uncharacterized protein</fullName>
    </submittedName>
</protein>
<proteinExistence type="predicted"/>
<keyword evidence="1" id="KW-0793">Thylakoid</keyword>
<evidence type="ECO:0000313" key="4">
    <source>
        <dbReference type="EMBL" id="CAD8947719.1"/>
    </source>
</evidence>
<evidence type="ECO:0000256" key="1">
    <source>
        <dbReference type="ARBA" id="ARBA00023078"/>
    </source>
</evidence>
<dbReference type="Gene3D" id="1.20.120.290">
    <property type="entry name" value="Oxygen-evolving enhancer protein 3 (PsbQ), four-helix up-down bundle"/>
    <property type="match status" value="1"/>
</dbReference>
<feature type="region of interest" description="Disordered" evidence="2">
    <location>
        <begin position="86"/>
        <end position="109"/>
    </location>
</feature>
<keyword evidence="3" id="KW-0732">Signal</keyword>
<gene>
    <name evidence="4" type="ORF">HAND00432_LOCUS2237</name>
</gene>
<evidence type="ECO:0000256" key="3">
    <source>
        <dbReference type="SAM" id="SignalP"/>
    </source>
</evidence>
<feature type="chain" id="PRO_5030160338" evidence="3">
    <location>
        <begin position="22"/>
        <end position="254"/>
    </location>
</feature>
<name>A0A6U4LSX9_HEMAN</name>
<dbReference type="EMBL" id="HBFX01003562">
    <property type="protein sequence ID" value="CAD8947719.1"/>
    <property type="molecule type" value="Transcribed_RNA"/>
</dbReference>
<evidence type="ECO:0000256" key="2">
    <source>
        <dbReference type="SAM" id="MobiDB-lite"/>
    </source>
</evidence>
<organism evidence="4">
    <name type="scientific">Hemiselmis andersenii</name>
    <name type="common">Cryptophyte alga</name>
    <dbReference type="NCBI Taxonomy" id="464988"/>
    <lineage>
        <taxon>Eukaryota</taxon>
        <taxon>Cryptophyceae</taxon>
        <taxon>Cryptomonadales</taxon>
        <taxon>Hemiselmidaceae</taxon>
        <taxon>Hemiselmis</taxon>
    </lineage>
</organism>
<feature type="signal peptide" evidence="3">
    <location>
        <begin position="1"/>
        <end position="21"/>
    </location>
</feature>
<sequence length="254" mass="27149">MSRHGLAVYFGLLCILGGAAGFASVSLPNCVSKSVRLAPLAVCMGGEDEGGMDRMSFLRVASGAALGLTANAPVLARQGEFAKQDYSGTGGNSQSSLGANDVPAAGKIDPYDNRDAAQAQFGERMQSADTLKAYKENAVQAKEKIFTQLKKDIDKKDWKAATAFLNRELFVLRRTMYPVSTKGLRAVSAAVKGGEPDKPATKAELAEKTFLATMNKLAVALNGEKPGGPDWVRAGKAFDKAEEDWKKWVQLVEK</sequence>